<evidence type="ECO:0000256" key="9">
    <source>
        <dbReference type="PROSITE-ProRule" id="PRU00094"/>
    </source>
</evidence>
<dbReference type="PROSITE" id="PS00344">
    <property type="entry name" value="GATA_ZN_FINGER_1"/>
    <property type="match status" value="2"/>
</dbReference>
<feature type="region of interest" description="Disordered" evidence="10">
    <location>
        <begin position="385"/>
        <end position="404"/>
    </location>
</feature>
<dbReference type="OrthoDB" id="515401at2759"/>
<keyword evidence="3 9" id="KW-0863">Zinc-finger</keyword>
<dbReference type="GO" id="GO:0045944">
    <property type="term" value="P:positive regulation of transcription by RNA polymerase II"/>
    <property type="evidence" value="ECO:0007669"/>
    <property type="project" value="TreeGrafter"/>
</dbReference>
<keyword evidence="6" id="KW-0238">DNA-binding</keyword>
<feature type="compositionally biased region" description="Polar residues" evidence="10">
    <location>
        <begin position="459"/>
        <end position="473"/>
    </location>
</feature>
<dbReference type="GO" id="GO:0000978">
    <property type="term" value="F:RNA polymerase II cis-regulatory region sequence-specific DNA binding"/>
    <property type="evidence" value="ECO:0007669"/>
    <property type="project" value="TreeGrafter"/>
</dbReference>
<evidence type="ECO:0000259" key="11">
    <source>
        <dbReference type="PROSITE" id="PS50114"/>
    </source>
</evidence>
<dbReference type="GO" id="GO:0000981">
    <property type="term" value="F:DNA-binding transcription factor activity, RNA polymerase II-specific"/>
    <property type="evidence" value="ECO:0007669"/>
    <property type="project" value="TreeGrafter"/>
</dbReference>
<dbReference type="InterPro" id="IPR013088">
    <property type="entry name" value="Znf_NHR/GATA"/>
</dbReference>
<dbReference type="CDD" id="cd00202">
    <property type="entry name" value="ZnF_GATA"/>
    <property type="match status" value="2"/>
</dbReference>
<dbReference type="PRINTS" id="PR00619">
    <property type="entry name" value="GATAZNFINGER"/>
</dbReference>
<dbReference type="SUPFAM" id="SSF57716">
    <property type="entry name" value="Glucocorticoid receptor-like (DNA-binding domain)"/>
    <property type="match status" value="2"/>
</dbReference>
<proteinExistence type="predicted"/>
<keyword evidence="7" id="KW-0804">Transcription</keyword>
<feature type="region of interest" description="Disordered" evidence="10">
    <location>
        <begin position="447"/>
        <end position="473"/>
    </location>
</feature>
<dbReference type="PANTHER" id="PTHR10071">
    <property type="entry name" value="TRANSCRIPTION FACTOR GATA FAMILY MEMBER"/>
    <property type="match status" value="1"/>
</dbReference>
<evidence type="ECO:0000256" key="3">
    <source>
        <dbReference type="ARBA" id="ARBA00022771"/>
    </source>
</evidence>
<keyword evidence="5" id="KW-0805">Transcription regulation</keyword>
<evidence type="ECO:0000256" key="6">
    <source>
        <dbReference type="ARBA" id="ARBA00023125"/>
    </source>
</evidence>
<dbReference type="GO" id="GO:0000122">
    <property type="term" value="P:negative regulation of transcription by RNA polymerase II"/>
    <property type="evidence" value="ECO:0007669"/>
    <property type="project" value="TreeGrafter"/>
</dbReference>
<dbReference type="Proteomes" id="UP000801492">
    <property type="component" value="Unassembled WGS sequence"/>
</dbReference>
<dbReference type="SMART" id="SM00401">
    <property type="entry name" value="ZnF_GATA"/>
    <property type="match status" value="2"/>
</dbReference>
<evidence type="ECO:0000256" key="10">
    <source>
        <dbReference type="SAM" id="MobiDB-lite"/>
    </source>
</evidence>
<feature type="domain" description="GATA-type" evidence="11">
    <location>
        <begin position="400"/>
        <end position="453"/>
    </location>
</feature>
<reference evidence="12" key="1">
    <citation type="submission" date="2019-08" db="EMBL/GenBank/DDBJ databases">
        <title>The genome of the North American firefly Photinus pyralis.</title>
        <authorList>
            <consortium name="Photinus pyralis genome working group"/>
            <person name="Fallon T.R."/>
            <person name="Sander Lower S.E."/>
            <person name="Weng J.-K."/>
        </authorList>
    </citation>
    <scope>NUCLEOTIDE SEQUENCE</scope>
    <source>
        <strain evidence="12">TRF0915ILg1</strain>
        <tissue evidence="12">Whole body</tissue>
    </source>
</reference>
<dbReference type="Gene3D" id="3.30.50.10">
    <property type="entry name" value="Erythroid Transcription Factor GATA-1, subunit A"/>
    <property type="match status" value="2"/>
</dbReference>
<keyword evidence="2" id="KW-0479">Metal-binding</keyword>
<dbReference type="InterPro" id="IPR000679">
    <property type="entry name" value="Znf_GATA"/>
</dbReference>
<dbReference type="AlphaFoldDB" id="A0A8K0FZ62"/>
<evidence type="ECO:0000256" key="2">
    <source>
        <dbReference type="ARBA" id="ARBA00022723"/>
    </source>
</evidence>
<feature type="compositionally biased region" description="Polar residues" evidence="10">
    <location>
        <begin position="393"/>
        <end position="402"/>
    </location>
</feature>
<dbReference type="Pfam" id="PF00320">
    <property type="entry name" value="GATA"/>
    <property type="match status" value="2"/>
</dbReference>
<evidence type="ECO:0000313" key="12">
    <source>
        <dbReference type="EMBL" id="KAF2880246.1"/>
    </source>
</evidence>
<dbReference type="EMBL" id="VTPC01090996">
    <property type="protein sequence ID" value="KAF2880246.1"/>
    <property type="molecule type" value="Genomic_DNA"/>
</dbReference>
<keyword evidence="13" id="KW-1185">Reference proteome</keyword>
<feature type="compositionally biased region" description="Polar residues" evidence="10">
    <location>
        <begin position="90"/>
        <end position="115"/>
    </location>
</feature>
<sequence>MVLSVNKQKCFTATQELDVIFMEEQKPKVSAFNDMKTEAEIKQESNSAGQEQNMSSVIIRRQVITTAGTIEENIEEPKIEQVAAEEIVKTSTSTPITGSPQEASSVTPQDVQQFEEQSRQVEEQHYEVEQQQHFTEQTEQYPVTTQGYQQVQEQPLEYTTTVEVATIQGNVPHIQIEGTQYAEQQEEAKVGVEYTNLDSVPAAQFQPTHFTGDGNQYISHQQFQSSQFQNYGIAREPEDSPPNSVLFKNDPNLASSRMYQGSYEIQNSQSANNQVTLIGNGGNSYQFTASSTWTPTTVTTEYTTYPSTSSIGIHQGENVSYQNYGGGTAAWGQLEEGYDAPIQEIDIKECVNCGASITPLWRRDGTGHYLCNACGLYNRINGVNRPPVRTSKKPPTNGNRRSGVSCANCRTTTTTLWRRNNQGEPVCNACGLYFKLHGVNRPLSMKKEGIQTRKRKPKNANSSQNHLSPMSAGTSGIGLPTRTMMIHNTMYQGSLPGELAPAADQYQFPLTITQTNHTIRLPSADHLNRQTISNLPPLEPVMIPRTVDEQATVITSTSVANDLHRAEFGHPERHQNPKQ</sequence>
<dbReference type="PROSITE" id="PS50114">
    <property type="entry name" value="GATA_ZN_FINGER_2"/>
    <property type="match status" value="2"/>
</dbReference>
<keyword evidence="4" id="KW-0862">Zinc</keyword>
<dbReference type="GO" id="GO:0005634">
    <property type="term" value="C:nucleus"/>
    <property type="evidence" value="ECO:0007669"/>
    <property type="project" value="UniProtKB-SubCell"/>
</dbReference>
<feature type="domain" description="GATA-type" evidence="11">
    <location>
        <begin position="348"/>
        <end position="400"/>
    </location>
</feature>
<dbReference type="FunFam" id="3.30.50.10:FF:000032">
    <property type="entry name" value="Transcription factor GATA-3"/>
    <property type="match status" value="1"/>
</dbReference>
<evidence type="ECO:0000256" key="4">
    <source>
        <dbReference type="ARBA" id="ARBA00022833"/>
    </source>
</evidence>
<keyword evidence="8" id="KW-0539">Nucleus</keyword>
<evidence type="ECO:0000256" key="8">
    <source>
        <dbReference type="ARBA" id="ARBA00023242"/>
    </source>
</evidence>
<dbReference type="InterPro" id="IPR039355">
    <property type="entry name" value="Transcription_factor_GATA"/>
</dbReference>
<accession>A0A8K0FZ62</accession>
<evidence type="ECO:0000256" key="5">
    <source>
        <dbReference type="ARBA" id="ARBA00023015"/>
    </source>
</evidence>
<dbReference type="GO" id="GO:0045165">
    <property type="term" value="P:cell fate commitment"/>
    <property type="evidence" value="ECO:0007669"/>
    <property type="project" value="TreeGrafter"/>
</dbReference>
<comment type="caution">
    <text evidence="12">The sequence shown here is derived from an EMBL/GenBank/DDBJ whole genome shotgun (WGS) entry which is preliminary data.</text>
</comment>
<comment type="subcellular location">
    <subcellularLocation>
        <location evidence="1">Nucleus</location>
    </subcellularLocation>
</comment>
<evidence type="ECO:0000313" key="13">
    <source>
        <dbReference type="Proteomes" id="UP000801492"/>
    </source>
</evidence>
<dbReference type="PANTHER" id="PTHR10071:SF281">
    <property type="entry name" value="BOX A-BINDING FACTOR-RELATED"/>
    <property type="match status" value="1"/>
</dbReference>
<evidence type="ECO:0000256" key="1">
    <source>
        <dbReference type="ARBA" id="ARBA00004123"/>
    </source>
</evidence>
<gene>
    <name evidence="12" type="ORF">ILUMI_25924</name>
</gene>
<evidence type="ECO:0000256" key="7">
    <source>
        <dbReference type="ARBA" id="ARBA00023163"/>
    </source>
</evidence>
<name>A0A8K0FZ62_IGNLU</name>
<organism evidence="12 13">
    <name type="scientific">Ignelater luminosus</name>
    <name type="common">Cucubano</name>
    <name type="synonym">Pyrophorus luminosus</name>
    <dbReference type="NCBI Taxonomy" id="2038154"/>
    <lineage>
        <taxon>Eukaryota</taxon>
        <taxon>Metazoa</taxon>
        <taxon>Ecdysozoa</taxon>
        <taxon>Arthropoda</taxon>
        <taxon>Hexapoda</taxon>
        <taxon>Insecta</taxon>
        <taxon>Pterygota</taxon>
        <taxon>Neoptera</taxon>
        <taxon>Endopterygota</taxon>
        <taxon>Coleoptera</taxon>
        <taxon>Polyphaga</taxon>
        <taxon>Elateriformia</taxon>
        <taxon>Elateroidea</taxon>
        <taxon>Elateridae</taxon>
        <taxon>Agrypninae</taxon>
        <taxon>Pyrophorini</taxon>
        <taxon>Ignelater</taxon>
    </lineage>
</organism>
<dbReference type="GO" id="GO:0008270">
    <property type="term" value="F:zinc ion binding"/>
    <property type="evidence" value="ECO:0007669"/>
    <property type="project" value="UniProtKB-KW"/>
</dbReference>
<protein>
    <recommendedName>
        <fullName evidence="11">GATA-type domain-containing protein</fullName>
    </recommendedName>
</protein>
<feature type="region of interest" description="Disordered" evidence="10">
    <location>
        <begin position="90"/>
        <end position="124"/>
    </location>
</feature>